<dbReference type="EMBL" id="JAVRIF010000007">
    <property type="protein sequence ID" value="MDT0604484.1"/>
    <property type="molecule type" value="Genomic_DNA"/>
</dbReference>
<feature type="domain" description="N-acetyltransferase" evidence="1">
    <location>
        <begin position="5"/>
        <end position="151"/>
    </location>
</feature>
<dbReference type="PROSITE" id="PS51186">
    <property type="entry name" value="GNAT"/>
    <property type="match status" value="1"/>
</dbReference>
<evidence type="ECO:0000313" key="3">
    <source>
        <dbReference type="Proteomes" id="UP001266357"/>
    </source>
</evidence>
<dbReference type="InterPro" id="IPR016181">
    <property type="entry name" value="Acyl_CoA_acyltransferase"/>
</dbReference>
<protein>
    <submittedName>
        <fullName evidence="2">GNAT family N-acetyltransferase</fullName>
    </submittedName>
</protein>
<name>A0ABU3A3G1_9GAMM</name>
<dbReference type="Pfam" id="PF00583">
    <property type="entry name" value="Acetyltransf_1"/>
    <property type="match status" value="1"/>
</dbReference>
<dbReference type="CDD" id="cd04301">
    <property type="entry name" value="NAT_SF"/>
    <property type="match status" value="1"/>
</dbReference>
<gene>
    <name evidence="2" type="ORF">RM573_12820</name>
</gene>
<dbReference type="Proteomes" id="UP001266357">
    <property type="component" value="Unassembled WGS sequence"/>
</dbReference>
<proteinExistence type="predicted"/>
<dbReference type="SUPFAM" id="SSF55729">
    <property type="entry name" value="Acyl-CoA N-acyltransferases (Nat)"/>
    <property type="match status" value="1"/>
</dbReference>
<dbReference type="Gene3D" id="3.40.630.30">
    <property type="match status" value="1"/>
</dbReference>
<keyword evidence="3" id="KW-1185">Reference proteome</keyword>
<comment type="caution">
    <text evidence="2">The sequence shown here is derived from an EMBL/GenBank/DDBJ whole genome shotgun (WGS) entry which is preliminary data.</text>
</comment>
<dbReference type="RefSeq" id="WP_311582659.1">
    <property type="nucleotide sequence ID" value="NZ_JAVRIF010000007.1"/>
</dbReference>
<dbReference type="InterPro" id="IPR000182">
    <property type="entry name" value="GNAT_dom"/>
</dbReference>
<evidence type="ECO:0000313" key="2">
    <source>
        <dbReference type="EMBL" id="MDT0604484.1"/>
    </source>
</evidence>
<evidence type="ECO:0000259" key="1">
    <source>
        <dbReference type="PROSITE" id="PS51186"/>
    </source>
</evidence>
<reference evidence="2 3" key="1">
    <citation type="submission" date="2023-09" db="EMBL/GenBank/DDBJ databases">
        <authorList>
            <person name="Rey-Velasco X."/>
        </authorList>
    </citation>
    <scope>NUCLEOTIDE SEQUENCE [LARGE SCALE GENOMIC DNA]</scope>
    <source>
        <strain evidence="2 3">W431</strain>
    </source>
</reference>
<organism evidence="2 3">
    <name type="scientific">Thalassotalea castellviae</name>
    <dbReference type="NCBI Taxonomy" id="3075612"/>
    <lineage>
        <taxon>Bacteria</taxon>
        <taxon>Pseudomonadati</taxon>
        <taxon>Pseudomonadota</taxon>
        <taxon>Gammaproteobacteria</taxon>
        <taxon>Alteromonadales</taxon>
        <taxon>Colwelliaceae</taxon>
        <taxon>Thalassotalea</taxon>
    </lineage>
</organism>
<sequence length="151" mass="17560">MKSTISFKKASQLDKPFLLVLRKTSMTAHLEKAGLVMNDQQHFQRIDEFFTDSHIICKDNEQIGLVKFALLEDRLHIRQFQILPAFHNCGIGTRVLSLLKKKAQERNLAITLNVLLANPALKLYKRQGFIIENETQLEYQMRWQPSADKSY</sequence>
<accession>A0ABU3A3G1</accession>